<protein>
    <submittedName>
        <fullName evidence="1">Uncharacterized protein</fullName>
    </submittedName>
</protein>
<evidence type="ECO:0000313" key="1">
    <source>
        <dbReference type="EMBL" id="HCO26181.1"/>
    </source>
</evidence>
<sequence>MTEKPPWEKSGPLPGERDFDPDAGDLDAQVAWKHFGGLTLSEAYQRFQEDPEKHTEDFMYMGGKAFAYYFPVLERYLLVTPVWREENGVEWCQILGLGAAIQFQFTKETLPEVRELVSHVLQLISYVKESIKVHVASGHPYISNPEIQQHVIAEWDALEQHLQQFKEQ</sequence>
<evidence type="ECO:0000313" key="2">
    <source>
        <dbReference type="Proteomes" id="UP000263642"/>
    </source>
</evidence>
<comment type="caution">
    <text evidence="1">The sequence shown here is derived from an EMBL/GenBank/DDBJ whole genome shotgun (WGS) entry which is preliminary data.</text>
</comment>
<gene>
    <name evidence="1" type="ORF">DIT97_25340</name>
</gene>
<proteinExistence type="predicted"/>
<accession>A0A3D3RBG4</accession>
<name>A0A3D3RBG4_9PLAN</name>
<reference evidence="1 2" key="1">
    <citation type="journal article" date="2018" name="Nat. Biotechnol.">
        <title>A standardized bacterial taxonomy based on genome phylogeny substantially revises the tree of life.</title>
        <authorList>
            <person name="Parks D.H."/>
            <person name="Chuvochina M."/>
            <person name="Waite D.W."/>
            <person name="Rinke C."/>
            <person name="Skarshewski A."/>
            <person name="Chaumeil P.A."/>
            <person name="Hugenholtz P."/>
        </authorList>
    </citation>
    <scope>NUCLEOTIDE SEQUENCE [LARGE SCALE GENOMIC DNA]</scope>
    <source>
        <strain evidence="1">UBA9375</strain>
    </source>
</reference>
<dbReference type="AlphaFoldDB" id="A0A3D3RBG4"/>
<dbReference type="Proteomes" id="UP000263642">
    <property type="component" value="Unassembled WGS sequence"/>
</dbReference>
<organism evidence="1 2">
    <name type="scientific">Gimesia maris</name>
    <dbReference type="NCBI Taxonomy" id="122"/>
    <lineage>
        <taxon>Bacteria</taxon>
        <taxon>Pseudomonadati</taxon>
        <taxon>Planctomycetota</taxon>
        <taxon>Planctomycetia</taxon>
        <taxon>Planctomycetales</taxon>
        <taxon>Planctomycetaceae</taxon>
        <taxon>Gimesia</taxon>
    </lineage>
</organism>
<accession>A0A517XA70</accession>
<dbReference type="EMBL" id="DQAY01000152">
    <property type="protein sequence ID" value="HCO26181.1"/>
    <property type="molecule type" value="Genomic_DNA"/>
</dbReference>
<dbReference type="RefSeq" id="WP_154898420.1">
    <property type="nucleotide sequence ID" value="NZ_CAXAST010000007.1"/>
</dbReference>